<proteinExistence type="predicted"/>
<evidence type="ECO:0008006" key="4">
    <source>
        <dbReference type="Google" id="ProtNLM"/>
    </source>
</evidence>
<keyword evidence="3" id="KW-1185">Reference proteome</keyword>
<dbReference type="PROSITE" id="PS51257">
    <property type="entry name" value="PROKAR_LIPOPROTEIN"/>
    <property type="match status" value="1"/>
</dbReference>
<dbReference type="EMBL" id="BAAAME010000004">
    <property type="protein sequence ID" value="GAA1743967.1"/>
    <property type="molecule type" value="Genomic_DNA"/>
</dbReference>
<dbReference type="RefSeq" id="WP_344202098.1">
    <property type="nucleotide sequence ID" value="NZ_BAAAME010000004.1"/>
</dbReference>
<sequence length="245" mass="26002">MRLLCAVIAGLLFLTGCSGDTSEADPKPSSSATDEPVEATLLSADELASALLTTDDLPRGFEVDDSESEDGDESTDEIIEASSDSCSDLWEETESPFDEGDYPEAEAAFTNGELGPFVYQYLIAVDEETVADEFAGLQLAVESCTDFVTRDADGFETTFTLTPIEAPDLGDKNFAFQMALVFSDGDFEVEGTMTAVMTSIGGHVMMLMSVQFDLGETMDDDEFTAIAESAVEKLAGAVEATGDAA</sequence>
<name>A0ABP4W196_9ACTN</name>
<feature type="region of interest" description="Disordered" evidence="1">
    <location>
        <begin position="56"/>
        <end position="87"/>
    </location>
</feature>
<accession>A0ABP4W196</accession>
<evidence type="ECO:0000256" key="1">
    <source>
        <dbReference type="SAM" id="MobiDB-lite"/>
    </source>
</evidence>
<organism evidence="2 3">
    <name type="scientific">Aeromicrobium alkaliterrae</name>
    <dbReference type="NCBI Taxonomy" id="302168"/>
    <lineage>
        <taxon>Bacteria</taxon>
        <taxon>Bacillati</taxon>
        <taxon>Actinomycetota</taxon>
        <taxon>Actinomycetes</taxon>
        <taxon>Propionibacteriales</taxon>
        <taxon>Nocardioidaceae</taxon>
        <taxon>Aeromicrobium</taxon>
    </lineage>
</organism>
<evidence type="ECO:0000313" key="3">
    <source>
        <dbReference type="Proteomes" id="UP001501057"/>
    </source>
</evidence>
<evidence type="ECO:0000313" key="2">
    <source>
        <dbReference type="EMBL" id="GAA1743967.1"/>
    </source>
</evidence>
<gene>
    <name evidence="2" type="ORF">GCM10009710_24970</name>
</gene>
<feature type="compositionally biased region" description="Acidic residues" evidence="1">
    <location>
        <begin position="63"/>
        <end position="79"/>
    </location>
</feature>
<dbReference type="Proteomes" id="UP001501057">
    <property type="component" value="Unassembled WGS sequence"/>
</dbReference>
<protein>
    <recommendedName>
        <fullName evidence="4">PknH-like extracellular domain-containing protein</fullName>
    </recommendedName>
</protein>
<comment type="caution">
    <text evidence="2">The sequence shown here is derived from an EMBL/GenBank/DDBJ whole genome shotgun (WGS) entry which is preliminary data.</text>
</comment>
<reference evidence="3" key="1">
    <citation type="journal article" date="2019" name="Int. J. Syst. Evol. Microbiol.">
        <title>The Global Catalogue of Microorganisms (GCM) 10K type strain sequencing project: providing services to taxonomists for standard genome sequencing and annotation.</title>
        <authorList>
            <consortium name="The Broad Institute Genomics Platform"/>
            <consortium name="The Broad Institute Genome Sequencing Center for Infectious Disease"/>
            <person name="Wu L."/>
            <person name="Ma J."/>
        </authorList>
    </citation>
    <scope>NUCLEOTIDE SEQUENCE [LARGE SCALE GENOMIC DNA]</scope>
    <source>
        <strain evidence="3">JCM 13518</strain>
    </source>
</reference>